<sequence length="434" mass="45481">MHLHLDPLGGMAGDMFAAALLSAFPEYEGAVTIAVAKAVDVTCRVLPHNDGVLAGLRFRVEGADGRPADAPATAERHHTHDHGHTHGHDHEHVHEHEHGHEHAHDHRAWRQIRTGLLASGLDAAILDVAVGIFTVLAEAEGRVHGVAADAVSFHEVGASDSIADIVAAAVLIEAIGAASWSISALPLGAGRIRTAHGIMPVPAPATALLLEGFDMLDDGIPGERVTPTGAAILRYLKDSGVLGHRPAGRLAGSGIGFGTRTLPGTSNCVRVLVTETGAQQGIASGHRTLGVIAFEIDDQSGEDLAAGLDRIRSVPGVHDIMQMAAIGKKGRMAVHVQVLAAPDALPEITAACFRETTTIGLRTHLVEGQALQRRTARMTIDGASVDVKLVDRPDGRTGKAEADHLLGLPGHATRTRVRRQAEAMAMANDQDAKP</sequence>
<evidence type="ECO:0000256" key="2">
    <source>
        <dbReference type="SAM" id="MobiDB-lite"/>
    </source>
</evidence>
<dbReference type="InterPro" id="IPR002822">
    <property type="entry name" value="Ni_insertion"/>
</dbReference>
<dbReference type="Proteomes" id="UP000500767">
    <property type="component" value="Chromosome"/>
</dbReference>
<feature type="compositionally biased region" description="Basic and acidic residues" evidence="2">
    <location>
        <begin position="74"/>
        <end position="107"/>
    </location>
</feature>
<dbReference type="Gene3D" id="3.30.70.1380">
    <property type="entry name" value="Transcriptional regulatory protein pf0864 domain like"/>
    <property type="match status" value="1"/>
</dbReference>
<dbReference type="Pfam" id="PF01969">
    <property type="entry name" value="Ni_insertion"/>
    <property type="match status" value="1"/>
</dbReference>
<accession>A0A6M8HW93</accession>
<organism evidence="3 4">
    <name type="scientific">Lichenicola cladoniae</name>
    <dbReference type="NCBI Taxonomy" id="1484109"/>
    <lineage>
        <taxon>Bacteria</taxon>
        <taxon>Pseudomonadati</taxon>
        <taxon>Pseudomonadota</taxon>
        <taxon>Alphaproteobacteria</taxon>
        <taxon>Acetobacterales</taxon>
        <taxon>Acetobacteraceae</taxon>
        <taxon>Lichenicola</taxon>
    </lineage>
</organism>
<proteinExistence type="predicted"/>
<name>A0A6M8HW93_9PROT</name>
<dbReference type="PANTHER" id="PTHR36566">
    <property type="entry name" value="NICKEL INSERTION PROTEIN-RELATED"/>
    <property type="match status" value="1"/>
</dbReference>
<keyword evidence="1" id="KW-0533">Nickel</keyword>
<dbReference type="EMBL" id="CP053708">
    <property type="protein sequence ID" value="QKE92445.1"/>
    <property type="molecule type" value="Genomic_DNA"/>
</dbReference>
<evidence type="ECO:0000313" key="3">
    <source>
        <dbReference type="EMBL" id="QKE92445.1"/>
    </source>
</evidence>
<dbReference type="PANTHER" id="PTHR36566:SF1">
    <property type="entry name" value="PYRIDINIUM-3,5-BISTHIOCARBOXYLIC ACID MONONUCLEOTIDE NICKEL INSERTION PROTEIN"/>
    <property type="match status" value="1"/>
</dbReference>
<reference evidence="3 4" key="1">
    <citation type="journal article" date="2014" name="World J. Microbiol. Biotechnol.">
        <title>Biodiversity and physiological characteristics of Antarctic and Arctic lichens-associated bacteria.</title>
        <authorList>
            <person name="Lee Y.M."/>
            <person name="Kim E.H."/>
            <person name="Lee H.K."/>
            <person name="Hong S.G."/>
        </authorList>
    </citation>
    <scope>NUCLEOTIDE SEQUENCE [LARGE SCALE GENOMIC DNA]</scope>
    <source>
        <strain evidence="3 4">PAMC 26569</strain>
    </source>
</reference>
<keyword evidence="4" id="KW-1185">Reference proteome</keyword>
<protein>
    <submittedName>
        <fullName evidence="3">LarC family nickel insertion protein</fullName>
    </submittedName>
</protein>
<dbReference type="AlphaFoldDB" id="A0A6M8HW93"/>
<dbReference type="KEGG" id="lck:HN018_05390"/>
<evidence type="ECO:0000313" key="4">
    <source>
        <dbReference type="Proteomes" id="UP000500767"/>
    </source>
</evidence>
<evidence type="ECO:0000256" key="1">
    <source>
        <dbReference type="ARBA" id="ARBA00022596"/>
    </source>
</evidence>
<feature type="region of interest" description="Disordered" evidence="2">
    <location>
        <begin position="64"/>
        <end position="107"/>
    </location>
</feature>
<gene>
    <name evidence="3" type="ORF">HN018_05390</name>
</gene>